<evidence type="ECO:0000259" key="1">
    <source>
        <dbReference type="Pfam" id="PF12842"/>
    </source>
</evidence>
<feature type="domain" description="CCR4-NOT transcription complex subunit 1" evidence="1">
    <location>
        <begin position="1381"/>
        <end position="1527"/>
    </location>
</feature>
<dbReference type="PANTHER" id="PTHR13162">
    <property type="entry name" value="CCR4-NOT TRANSCRIPTION COMPLEX"/>
    <property type="match status" value="1"/>
</dbReference>
<dbReference type="Gene3D" id="1.25.40.840">
    <property type="entry name" value="CCR4-NOT transcription complex subunit 1 TTP binding domain"/>
    <property type="match status" value="1"/>
</dbReference>
<evidence type="ECO:0000259" key="6">
    <source>
        <dbReference type="Pfam" id="PF23590"/>
    </source>
</evidence>
<dbReference type="Pfam" id="PF22940">
    <property type="entry name" value="CNOT1_1st"/>
    <property type="match status" value="1"/>
</dbReference>
<dbReference type="InterPro" id="IPR032191">
    <property type="entry name" value="CNOT1_CAF1_bind"/>
</dbReference>
<evidence type="ECO:0000259" key="2">
    <source>
        <dbReference type="Pfam" id="PF16415"/>
    </source>
</evidence>
<dbReference type="InterPro" id="IPR055454">
    <property type="entry name" value="CNOT1-like_NOT1_connector"/>
</dbReference>
<protein>
    <recommendedName>
        <fullName evidence="9">CCR4-NOT transcription complex subunit 1</fullName>
    </recommendedName>
</protein>
<dbReference type="InterPro" id="IPR040398">
    <property type="entry name" value="Not1"/>
</dbReference>
<dbReference type="Pfam" id="PF12842">
    <property type="entry name" value="DUF3819"/>
    <property type="match status" value="1"/>
</dbReference>
<dbReference type="Pfam" id="PF16417">
    <property type="entry name" value="CNOT1_TTP_bind"/>
    <property type="match status" value="1"/>
</dbReference>
<feature type="domain" description="CCR4-NOT transcription complex subunit 1 TTP binding" evidence="3">
    <location>
        <begin position="809"/>
        <end position="978"/>
    </location>
</feature>
<dbReference type="GO" id="GO:0000932">
    <property type="term" value="C:P-body"/>
    <property type="evidence" value="ECO:0007669"/>
    <property type="project" value="TreeGrafter"/>
</dbReference>
<dbReference type="Pfam" id="PF23590">
    <property type="entry name" value="NOT1_connector"/>
    <property type="match status" value="1"/>
</dbReference>
<name>A0A9P0C3H3_9NEOP</name>
<evidence type="ECO:0000259" key="3">
    <source>
        <dbReference type="Pfam" id="PF16417"/>
    </source>
</evidence>
<dbReference type="GO" id="GO:0060090">
    <property type="term" value="F:molecular adaptor activity"/>
    <property type="evidence" value="ECO:0007669"/>
    <property type="project" value="TreeGrafter"/>
</dbReference>
<dbReference type="InterPro" id="IPR055104">
    <property type="entry name" value="CNOT1_1st"/>
</dbReference>
<dbReference type="InterPro" id="IPR032194">
    <property type="entry name" value="CNOT1_HEAT"/>
</dbReference>
<reference evidence="7" key="1">
    <citation type="submission" date="2021-12" db="EMBL/GenBank/DDBJ databases">
        <authorList>
            <person name="King R."/>
        </authorList>
    </citation>
    <scope>NUCLEOTIDE SEQUENCE</scope>
</reference>
<dbReference type="InterPro" id="IPR024557">
    <property type="entry name" value="CNOT1_dom_4"/>
</dbReference>
<sequence>MNLDSLTFSLSQINYLVVNLNKKNFKQTSQELSQLVSLYGLEAENQLLRCLLSEAAKSSWDSDRPGSSSSNSVHASLLTAQLAALLNHPAKSTVVCRAVDQPTRSLQKILKPSNTLLNRLSRLLKLTTAEDVAFSLVLRRNSSKTEIVSLAQQHLKKRFLDLVQCYLDAERGHQVERAGLQECSPEVLQTLLTSIAHEKLATVTKDLFLKRLRIDFPREVVPIVLAPLLYPDDTQTPLEEMTTADDMAAAMMDNSLADIIRDIGYSFTSSVEDCKNNMLNFGAREPTAIDVARIISMMVRYHTSMSDGPQIQTPGNFWMSHENKKDTITHGHGESWNAEVFVQTLKELASNLNWKEVILQLDHPEFIVPDRQGLSLLFTILRLGLQSAGYPANIFPVEYLCRRWTNLEGQISLITMILKYPDIFSFADHPFHPVSIDLLKSPPETDNKEIATWRCLYLVELLLYAAERGYYMQVHELLKFPLQHCPDILLLALLQISPPVTVFRQELLSTLIPIFLGNHPNSGIILHHAWHTQNPNIKPIIMHAMADWYIRGESDQSKLSRILDVAQDLKALSLLLNVQSFPFVIDLACLASRREYLKLDKWLTDKIRDHGETFVSAMVKFLQRRCPQVIGKGPEEQLPKAAQLPPETIATMLACLQLCIPNVQQELQEAIYNVIANCQTLILSKTRQSIAGLARPHTRVLETPFNPAAGLTGQLFTPHVDSITNLTPNVANLNLGAPANTAFTMPGTLGPLVTTPGSPSRLMGAGPNSPFTMMPLQHSTNVANMSALARMAPAPAMDKPRIPDPIHFPEMMHNVSKEIEDEANGYFQRIYNHPPHPTLSIDEVLEMLKKFQDSPNKREREVFSCMLRNLFEEYKFFPQYPDKELHITAQLFGGIIEKGLVPSYVSLGLALRFVLDALRKPEGSKMYYFGIAALDRFKSRLKDYHKYCEHVRAIPHFSDFPPHLIEYIEFGLQSQEPPTKPQGAVLPSSLAAVLNQTAVVTVSAPYRAVVCASSISVIAKVTNCAAGGIGSRPSIANATNIDTLLTATDREEKINTPPEAIQDKTAFIFNNLSQLNLQTKCEELKEIITDEYYPWLSQYLVMKRASIELNFHALYSNFLDVLKIRDINKMVTKETYRNIKVLLRSDKGIANFSDRSLLKNLGHWLGMLTLSRNQPILHIDIDLKALVLEAYHKGQQELLYVVPFVAKVLESCAKSVVFKPPNPWTMALMNVLAELHQEPDLKLNLKFEIEVLCKNLSLDIAELKPTLYLKDPEKLRTIEFQLSQPKQNKEATNALPVNQPIVQTPQMQMIPTQPPMIPTEDMTATAPTPTSGLVANDPSLMGVLGLPEPRFNYLDVNVSSTSAFGQKICFNPHIILFQNYPHLKQFVKPAIERSIQEWIHPVVDRSIKYALTTCEQIIRKDFALDPDEVRMRTCAHHMMRNLTAGMAMITCREQIISTISTNLKAAFMTALMPATPQQEIIESAAAVLATENMELACAFIQKTAVEKALPELDKRLMSDYEMRKLARQEGRRYYDPIVLAYQTDRIPERVRLRVSGPTDLQIAVYEEFACNIPGFMPVRDAGMFIPKPSAQEQMPQLAFSQPMNPTQVYGSDEMGGLISAAELFLANSMSNASLAAQTANMHSLLECLFIARRNRDIVSKCALLQKVNNVTIIIIFGFINFVLLSPHSIQNSSAVVLVTLTSRD</sequence>
<feature type="domain" description="CCR4-NOT transcription complex subunit 1-like NOT1 connector" evidence="6">
    <location>
        <begin position="1614"/>
        <end position="1667"/>
    </location>
</feature>
<evidence type="ECO:0000259" key="4">
    <source>
        <dbReference type="Pfam" id="PF16418"/>
    </source>
</evidence>
<dbReference type="Gene3D" id="1.25.40.180">
    <property type="match status" value="1"/>
</dbReference>
<dbReference type="FunFam" id="1.25.40.180:FF:000005">
    <property type="entry name" value="Ccr4-not transcription complex subunit 1 isoform"/>
    <property type="match status" value="1"/>
</dbReference>
<evidence type="ECO:0008006" key="9">
    <source>
        <dbReference type="Google" id="ProtNLM"/>
    </source>
</evidence>
<dbReference type="EMBL" id="OU893332">
    <property type="protein sequence ID" value="CAH0746551.1"/>
    <property type="molecule type" value="Genomic_DNA"/>
</dbReference>
<dbReference type="Pfam" id="PF16415">
    <property type="entry name" value="CNOT1_CAF1_bind"/>
    <property type="match status" value="1"/>
</dbReference>
<proteinExistence type="predicted"/>
<dbReference type="PANTHER" id="PTHR13162:SF8">
    <property type="entry name" value="CCR4-NOT TRANSCRIPTION COMPLEX SUBUNIT 1"/>
    <property type="match status" value="1"/>
</dbReference>
<dbReference type="InterPro" id="IPR032193">
    <property type="entry name" value="CNOT1_TTP_bind"/>
</dbReference>
<accession>A0A9P0C3H3</accession>
<feature type="domain" description="CCR4-NOT transcription complex subunit 1 N-terminal" evidence="5">
    <location>
        <begin position="31"/>
        <end position="229"/>
    </location>
</feature>
<dbReference type="GO" id="GO:0000288">
    <property type="term" value="P:nuclear-transcribed mRNA catabolic process, deadenylation-dependent decay"/>
    <property type="evidence" value="ECO:0007669"/>
    <property type="project" value="TreeGrafter"/>
</dbReference>
<evidence type="ECO:0000313" key="8">
    <source>
        <dbReference type="Proteomes" id="UP001153714"/>
    </source>
</evidence>
<dbReference type="FunFam" id="1.25.40.840:FF:000001">
    <property type="entry name" value="Ccr4-not transcription complex subunit 1 isoform"/>
    <property type="match status" value="1"/>
</dbReference>
<evidence type="ECO:0000259" key="5">
    <source>
        <dbReference type="Pfam" id="PF22940"/>
    </source>
</evidence>
<dbReference type="InterPro" id="IPR038535">
    <property type="entry name" value="CNOT1_TTP_bind_sf"/>
</dbReference>
<organism evidence="7 8">
    <name type="scientific">Diatraea saccharalis</name>
    <name type="common">sugarcane borer</name>
    <dbReference type="NCBI Taxonomy" id="40085"/>
    <lineage>
        <taxon>Eukaryota</taxon>
        <taxon>Metazoa</taxon>
        <taxon>Ecdysozoa</taxon>
        <taxon>Arthropoda</taxon>
        <taxon>Hexapoda</taxon>
        <taxon>Insecta</taxon>
        <taxon>Pterygota</taxon>
        <taxon>Neoptera</taxon>
        <taxon>Endopterygota</taxon>
        <taxon>Lepidoptera</taxon>
        <taxon>Glossata</taxon>
        <taxon>Ditrysia</taxon>
        <taxon>Pyraloidea</taxon>
        <taxon>Crambidae</taxon>
        <taxon>Crambinae</taxon>
        <taxon>Diatraea</taxon>
    </lineage>
</organism>
<keyword evidence="8" id="KW-1185">Reference proteome</keyword>
<dbReference type="GO" id="GO:0017148">
    <property type="term" value="P:negative regulation of translation"/>
    <property type="evidence" value="ECO:0007669"/>
    <property type="project" value="InterPro"/>
</dbReference>
<evidence type="ECO:0000313" key="7">
    <source>
        <dbReference type="EMBL" id="CAH0746551.1"/>
    </source>
</evidence>
<dbReference type="OrthoDB" id="1933107at2759"/>
<feature type="domain" description="CCR4-NOT transcription complex subunit 1 CAF1-binding" evidence="2">
    <location>
        <begin position="1054"/>
        <end position="1276"/>
    </location>
</feature>
<gene>
    <name evidence="7" type="ORF">DIATSA_LOCUS635</name>
</gene>
<dbReference type="GO" id="GO:0030015">
    <property type="term" value="C:CCR4-NOT core complex"/>
    <property type="evidence" value="ECO:0007669"/>
    <property type="project" value="InterPro"/>
</dbReference>
<dbReference type="Proteomes" id="UP001153714">
    <property type="component" value="Chromosome 1"/>
</dbReference>
<feature type="domain" description="CCR4-NOT transcription complex subunit 1 HEAT repeat" evidence="4">
    <location>
        <begin position="505"/>
        <end position="657"/>
    </location>
</feature>
<dbReference type="Pfam" id="PF16418">
    <property type="entry name" value="CNOT1_HEAT"/>
    <property type="match status" value="1"/>
</dbReference>
<reference evidence="7" key="2">
    <citation type="submission" date="2022-10" db="EMBL/GenBank/DDBJ databases">
        <authorList>
            <consortium name="ENA_rothamsted_submissions"/>
            <consortium name="culmorum"/>
            <person name="King R."/>
        </authorList>
    </citation>
    <scope>NUCLEOTIDE SEQUENCE</scope>
</reference>